<dbReference type="AlphaFoldDB" id="A0A117NHF6"/>
<geneLocation type="mitochondrion" evidence="2"/>
<protein>
    <submittedName>
        <fullName evidence="2">Uncharacterized protein</fullName>
    </submittedName>
</protein>
<reference evidence="2" key="1">
    <citation type="journal article" date="2015" name="Genome Biol. Evol.">
        <title>Organellar Genomes of White Spruce (Picea glauca): Assembly and Annotation.</title>
        <authorList>
            <person name="Jackman S.D."/>
            <person name="Warren R.L."/>
            <person name="Gibb E.A."/>
            <person name="Vandervalk B.P."/>
            <person name="Mohamadi H."/>
            <person name="Chu J."/>
            <person name="Raymond A."/>
            <person name="Pleasance S."/>
            <person name="Coope R."/>
            <person name="Wildung M.R."/>
            <person name="Ritland C.E."/>
            <person name="Bousquet J."/>
            <person name="Jones S.J."/>
            <person name="Bohlmann J."/>
            <person name="Birol I."/>
        </authorList>
    </citation>
    <scope>NUCLEOTIDE SEQUENCE [LARGE SCALE GENOMIC DNA]</scope>
    <source>
        <tissue evidence="2">Flushing bud</tissue>
    </source>
</reference>
<evidence type="ECO:0000256" key="1">
    <source>
        <dbReference type="SAM" id="SignalP"/>
    </source>
</evidence>
<keyword evidence="1" id="KW-0732">Signal</keyword>
<keyword evidence="2" id="KW-0496">Mitochondrion</keyword>
<gene>
    <name evidence="2" type="ORF">ABT39_MTgene5320</name>
</gene>
<accession>A0A117NHF6</accession>
<feature type="signal peptide" evidence="1">
    <location>
        <begin position="1"/>
        <end position="18"/>
    </location>
</feature>
<name>A0A117NHF6_PICGL</name>
<evidence type="ECO:0000313" key="2">
    <source>
        <dbReference type="EMBL" id="KUM48320.1"/>
    </source>
</evidence>
<comment type="caution">
    <text evidence="2">The sequence shown here is derived from an EMBL/GenBank/DDBJ whole genome shotgun (WGS) entry which is preliminary data.</text>
</comment>
<feature type="chain" id="PRO_5007152034" evidence="1">
    <location>
        <begin position="19"/>
        <end position="57"/>
    </location>
</feature>
<dbReference type="EMBL" id="LKAM01000006">
    <property type="protein sequence ID" value="KUM48320.1"/>
    <property type="molecule type" value="Genomic_DNA"/>
</dbReference>
<proteinExistence type="predicted"/>
<organism evidence="2">
    <name type="scientific">Picea glauca</name>
    <name type="common">White spruce</name>
    <name type="synonym">Pinus glauca</name>
    <dbReference type="NCBI Taxonomy" id="3330"/>
    <lineage>
        <taxon>Eukaryota</taxon>
        <taxon>Viridiplantae</taxon>
        <taxon>Streptophyta</taxon>
        <taxon>Embryophyta</taxon>
        <taxon>Tracheophyta</taxon>
        <taxon>Spermatophyta</taxon>
        <taxon>Pinopsida</taxon>
        <taxon>Pinidae</taxon>
        <taxon>Conifers I</taxon>
        <taxon>Pinales</taxon>
        <taxon>Pinaceae</taxon>
        <taxon>Picea</taxon>
    </lineage>
</organism>
<sequence>MGSLVVLMFRLLYVGSNGDATSTAYAAGNDLKCRSGNDPGNEARTNALSTAYESYGK</sequence>